<dbReference type="OrthoDB" id="260519at2759"/>
<dbReference type="GeneID" id="9831023"/>
<comment type="similarity">
    <text evidence="4 5">Belongs to the cytochrome b5 family.</text>
</comment>
<dbReference type="STRING" id="70448.Q00TV6"/>
<evidence type="ECO:0000259" key="7">
    <source>
        <dbReference type="PROSITE" id="PS50255"/>
    </source>
</evidence>
<sequence length="116" mass="12959">MRLAVALVLVLVAITCRWFLRARRTSPTTPTTRTLDPRATWTREDVARHADADDVWVIIDDVVYDLTEYVHEHPGGVEAILKNAGGDATKGFKGPQHPSRAFDVVEDYRCGVLATR</sequence>
<accession>Q00TV6</accession>
<keyword evidence="2 5" id="KW-0479">Metal-binding</keyword>
<feature type="signal peptide" evidence="6">
    <location>
        <begin position="1"/>
        <end position="22"/>
    </location>
</feature>
<dbReference type="PROSITE" id="PS50255">
    <property type="entry name" value="CYTOCHROME_B5_2"/>
    <property type="match status" value="1"/>
</dbReference>
<evidence type="ECO:0000256" key="6">
    <source>
        <dbReference type="SAM" id="SignalP"/>
    </source>
</evidence>
<comment type="caution">
    <text evidence="8">The sequence shown here is derived from an EMBL/GenBank/DDBJ whole genome shotgun (WGS) entry which is preliminary data.</text>
</comment>
<evidence type="ECO:0000313" key="9">
    <source>
        <dbReference type="Proteomes" id="UP000009170"/>
    </source>
</evidence>
<dbReference type="InterPro" id="IPR001199">
    <property type="entry name" value="Cyt_B5-like_heme/steroid-bd"/>
</dbReference>
<evidence type="ECO:0000256" key="3">
    <source>
        <dbReference type="ARBA" id="ARBA00023004"/>
    </source>
</evidence>
<dbReference type="FunCoup" id="Q00TV6">
    <property type="interactions" value="149"/>
</dbReference>
<keyword evidence="9" id="KW-1185">Reference proteome</keyword>
<dbReference type="RefSeq" id="XP_003083744.1">
    <property type="nucleotide sequence ID" value="XM_003083696.1"/>
</dbReference>
<dbReference type="PANTHER" id="PTHR19359">
    <property type="entry name" value="CYTOCHROME B5"/>
    <property type="match status" value="1"/>
</dbReference>
<dbReference type="PROSITE" id="PS00191">
    <property type="entry name" value="CYTOCHROME_B5_1"/>
    <property type="match status" value="1"/>
</dbReference>
<dbReference type="KEGG" id="ota:OT_ostta16g02580"/>
<evidence type="ECO:0000256" key="1">
    <source>
        <dbReference type="ARBA" id="ARBA00022617"/>
    </source>
</evidence>
<dbReference type="GO" id="GO:0016020">
    <property type="term" value="C:membrane"/>
    <property type="evidence" value="ECO:0007669"/>
    <property type="project" value="TreeGrafter"/>
</dbReference>
<dbReference type="AlphaFoldDB" id="Q00TV6"/>
<name>Q00TV6_OSTTA</name>
<keyword evidence="6" id="KW-0732">Signal</keyword>
<evidence type="ECO:0000256" key="2">
    <source>
        <dbReference type="ARBA" id="ARBA00022723"/>
    </source>
</evidence>
<dbReference type="OMA" id="RTDCWIM"/>
<reference evidence="9" key="1">
    <citation type="journal article" date="2006" name="Proc. Natl. Acad. Sci. U.S.A.">
        <title>Genome analysis of the smallest free-living eukaryote Ostreococcus tauri unveils many unique features.</title>
        <authorList>
            <person name="Derelle E."/>
            <person name="Ferraz C."/>
            <person name="Rombauts S."/>
            <person name="Rouze P."/>
            <person name="Worden A.Z."/>
            <person name="Robbens S."/>
            <person name="Partensky F."/>
            <person name="Degroeve S."/>
            <person name="Echeynie S."/>
            <person name="Cooke R."/>
            <person name="Saeys Y."/>
            <person name="Wuyts J."/>
            <person name="Jabbari K."/>
            <person name="Bowler C."/>
            <person name="Panaud O."/>
            <person name="Piegu B."/>
            <person name="Ball S.G."/>
            <person name="Ral J.-P."/>
            <person name="Bouget F.-Y."/>
            <person name="Piganeau G."/>
            <person name="De Baets B."/>
            <person name="Picard A."/>
            <person name="Delseny M."/>
            <person name="Demaille J."/>
            <person name="Van de Peer Y."/>
            <person name="Moreau H."/>
        </authorList>
    </citation>
    <scope>NUCLEOTIDE SEQUENCE [LARGE SCALE GENOMIC DNA]</scope>
    <source>
        <strain evidence="9">OTTH 0595 / CCAP 157/2 / RCC745</strain>
    </source>
</reference>
<dbReference type="PRINTS" id="PR00363">
    <property type="entry name" value="CYTOCHROMEB5"/>
</dbReference>
<keyword evidence="1 5" id="KW-0349">Heme</keyword>
<dbReference type="EMBL" id="CAID01000016">
    <property type="protein sequence ID" value="CAL58293.1"/>
    <property type="molecule type" value="Genomic_DNA"/>
</dbReference>
<feature type="chain" id="PRO_5004162590" evidence="6">
    <location>
        <begin position="23"/>
        <end position="116"/>
    </location>
</feature>
<evidence type="ECO:0000256" key="4">
    <source>
        <dbReference type="ARBA" id="ARBA00038168"/>
    </source>
</evidence>
<gene>
    <name evidence="8" type="ORF">OT_ostta16g02580</name>
</gene>
<dbReference type="InParanoid" id="Q00TV6"/>
<dbReference type="Gene3D" id="3.10.120.10">
    <property type="entry name" value="Cytochrome b5-like heme/steroid binding domain"/>
    <property type="match status" value="1"/>
</dbReference>
<protein>
    <submittedName>
        <fullName evidence="8">Cytochrome b5-like heme/steroid binding domain</fullName>
    </submittedName>
</protein>
<dbReference type="PANTHER" id="PTHR19359:SF95">
    <property type="entry name" value="CYTOCHROME B5 TYPE B"/>
    <property type="match status" value="1"/>
</dbReference>
<proteinExistence type="inferred from homology"/>
<evidence type="ECO:0000256" key="5">
    <source>
        <dbReference type="RuleBase" id="RU362121"/>
    </source>
</evidence>
<evidence type="ECO:0000313" key="8">
    <source>
        <dbReference type="EMBL" id="CAL58293.1"/>
    </source>
</evidence>
<reference evidence="8 9" key="2">
    <citation type="journal article" date="2014" name="BMC Genomics">
        <title>An improved genome of the model marine alga Ostreococcus tauri unfolds by assessing Illumina de novo assemblies.</title>
        <authorList>
            <person name="Blanc-Mathieu R."/>
            <person name="Verhelst B."/>
            <person name="Derelle E."/>
            <person name="Rombauts S."/>
            <person name="Bouget F.Y."/>
            <person name="Carre I."/>
            <person name="Chateau A."/>
            <person name="Eyre-Walker A."/>
            <person name="Grimsley N."/>
            <person name="Moreau H."/>
            <person name="Piegu B."/>
            <person name="Rivals E."/>
            <person name="Schackwitz W."/>
            <person name="Van de Peer Y."/>
            <person name="Piganeau G."/>
        </authorList>
    </citation>
    <scope>NUCLEOTIDE SEQUENCE [LARGE SCALE GENOMIC DNA]</scope>
    <source>
        <strain evidence="9">OTTH 0595 / CCAP 157/2 / RCC745</strain>
    </source>
</reference>
<dbReference type="InterPro" id="IPR050668">
    <property type="entry name" value="Cytochrome_b5"/>
</dbReference>
<dbReference type="GO" id="GO:0020037">
    <property type="term" value="F:heme binding"/>
    <property type="evidence" value="ECO:0007669"/>
    <property type="project" value="UniProtKB-UniRule"/>
</dbReference>
<dbReference type="GO" id="GO:0046872">
    <property type="term" value="F:metal ion binding"/>
    <property type="evidence" value="ECO:0007669"/>
    <property type="project" value="UniProtKB-UniRule"/>
</dbReference>
<keyword evidence="3 5" id="KW-0408">Iron</keyword>
<feature type="domain" description="Cytochrome b5 heme-binding" evidence="7">
    <location>
        <begin position="38"/>
        <end position="114"/>
    </location>
</feature>
<dbReference type="SMART" id="SM01117">
    <property type="entry name" value="Cyt-b5"/>
    <property type="match status" value="1"/>
</dbReference>
<dbReference type="Pfam" id="PF00173">
    <property type="entry name" value="Cyt-b5"/>
    <property type="match status" value="1"/>
</dbReference>
<organism evidence="8 9">
    <name type="scientific">Ostreococcus tauri</name>
    <name type="common">Marine green alga</name>
    <dbReference type="NCBI Taxonomy" id="70448"/>
    <lineage>
        <taxon>Eukaryota</taxon>
        <taxon>Viridiplantae</taxon>
        <taxon>Chlorophyta</taxon>
        <taxon>Mamiellophyceae</taxon>
        <taxon>Mamiellales</taxon>
        <taxon>Bathycoccaceae</taxon>
        <taxon>Ostreococcus</taxon>
    </lineage>
</organism>
<dbReference type="Proteomes" id="UP000009170">
    <property type="component" value="Unassembled WGS sequence"/>
</dbReference>
<dbReference type="InterPro" id="IPR036400">
    <property type="entry name" value="Cyt_B5-like_heme/steroid_sf"/>
</dbReference>
<dbReference type="SUPFAM" id="SSF55856">
    <property type="entry name" value="Cytochrome b5-like heme/steroid binding domain"/>
    <property type="match status" value="1"/>
</dbReference>
<dbReference type="InterPro" id="IPR018506">
    <property type="entry name" value="Cyt_B5_heme-BS"/>
</dbReference>